<dbReference type="SUPFAM" id="SSF82153">
    <property type="entry name" value="FAS1 domain"/>
    <property type="match status" value="2"/>
</dbReference>
<feature type="domain" description="FAS1" evidence="3">
    <location>
        <begin position="33"/>
        <end position="177"/>
    </location>
</feature>
<accession>A0AAE0NP73</accession>
<evidence type="ECO:0000259" key="3">
    <source>
        <dbReference type="PROSITE" id="PS50213"/>
    </source>
</evidence>
<dbReference type="GO" id="GO:0000329">
    <property type="term" value="C:fungal-type vacuole membrane"/>
    <property type="evidence" value="ECO:0007669"/>
    <property type="project" value="TreeGrafter"/>
</dbReference>
<feature type="domain" description="FAS1" evidence="3">
    <location>
        <begin position="181"/>
        <end position="310"/>
    </location>
</feature>
<dbReference type="Proteomes" id="UP001285441">
    <property type="component" value="Unassembled WGS sequence"/>
</dbReference>
<dbReference type="Gene3D" id="2.30.180.10">
    <property type="entry name" value="FAS1 domain"/>
    <property type="match status" value="2"/>
</dbReference>
<keyword evidence="5" id="KW-1185">Reference proteome</keyword>
<gene>
    <name evidence="4" type="ORF">B0H63DRAFT_559825</name>
</gene>
<dbReference type="EMBL" id="JAULSW010000004">
    <property type="protein sequence ID" value="KAK3385144.1"/>
    <property type="molecule type" value="Genomic_DNA"/>
</dbReference>
<protein>
    <submittedName>
        <fullName evidence="4">FAS1 domain-containing protein</fullName>
    </submittedName>
</protein>
<evidence type="ECO:0000313" key="4">
    <source>
        <dbReference type="EMBL" id="KAK3385144.1"/>
    </source>
</evidence>
<keyword evidence="2" id="KW-0732">Signal</keyword>
<feature type="signal peptide" evidence="2">
    <location>
        <begin position="1"/>
        <end position="31"/>
    </location>
</feature>
<dbReference type="InterPro" id="IPR050904">
    <property type="entry name" value="Adhesion/Biosynth-related"/>
</dbReference>
<dbReference type="SMART" id="SM00554">
    <property type="entry name" value="FAS1"/>
    <property type="match status" value="2"/>
</dbReference>
<comment type="caution">
    <text evidence="4">The sequence shown here is derived from an EMBL/GenBank/DDBJ whole genome shotgun (WGS) entry which is preliminary data.</text>
</comment>
<feature type="region of interest" description="Disordered" evidence="1">
    <location>
        <begin position="361"/>
        <end position="382"/>
    </location>
</feature>
<evidence type="ECO:0000256" key="2">
    <source>
        <dbReference type="SAM" id="SignalP"/>
    </source>
</evidence>
<feature type="chain" id="PRO_5042253766" evidence="2">
    <location>
        <begin position="32"/>
        <end position="412"/>
    </location>
</feature>
<dbReference type="PROSITE" id="PS50213">
    <property type="entry name" value="FAS1"/>
    <property type="match status" value="2"/>
</dbReference>
<dbReference type="GO" id="GO:0016236">
    <property type="term" value="P:macroautophagy"/>
    <property type="evidence" value="ECO:0007669"/>
    <property type="project" value="TreeGrafter"/>
</dbReference>
<sequence>MFFFSARAASGALPSALLAIVATLFSGPTTAAGTDLSSVLAGQVNMTIFSGLVKDYPDVFSKLSGVTIAAPNDNAFRKLGNWESMAANKPLIEARLKYHILAREVTMGSVIRGDSIFSPTLLNDPAFSNVTNGQQLILTKQPNGDVVFTSGFATRGTVLVEDLKFDGGLVQIIDSVMRVPEPLQSTARDAYTDLTAFLGALYATGLIDEFTDAANLTIFAPHNAAFQLLAGAFSDMGAEQIKRILSYHLVPGKVVHSWEMKVNDALDSSITDKKLHVQRNANSIFINSAQIIQADILLSNGVVQMIDNVLSPDSDNAKPNVTATAQNPVFTPKGATETGSAAPTPFITQLPCTVSCPVSQPTGGAGTGGGAAGEAGVRSTSSKGGVPAARCTGMAGAGLGFGLAVGALVVAL</sequence>
<feature type="compositionally biased region" description="Gly residues" evidence="1">
    <location>
        <begin position="363"/>
        <end position="373"/>
    </location>
</feature>
<dbReference type="PANTHER" id="PTHR10900:SF77">
    <property type="entry name" value="FI19380P1"/>
    <property type="match status" value="1"/>
</dbReference>
<dbReference type="PANTHER" id="PTHR10900">
    <property type="entry name" value="PERIOSTIN-RELATED"/>
    <property type="match status" value="1"/>
</dbReference>
<dbReference type="AlphaFoldDB" id="A0AAE0NP73"/>
<dbReference type="Pfam" id="PF02469">
    <property type="entry name" value="Fasciclin"/>
    <property type="match status" value="2"/>
</dbReference>
<evidence type="ECO:0000256" key="1">
    <source>
        <dbReference type="SAM" id="MobiDB-lite"/>
    </source>
</evidence>
<dbReference type="InterPro" id="IPR000782">
    <property type="entry name" value="FAS1_domain"/>
</dbReference>
<evidence type="ECO:0000313" key="5">
    <source>
        <dbReference type="Proteomes" id="UP001285441"/>
    </source>
</evidence>
<proteinExistence type="predicted"/>
<reference evidence="4" key="1">
    <citation type="journal article" date="2023" name="Mol. Phylogenet. Evol.">
        <title>Genome-scale phylogeny and comparative genomics of the fungal order Sordariales.</title>
        <authorList>
            <person name="Hensen N."/>
            <person name="Bonometti L."/>
            <person name="Westerberg I."/>
            <person name="Brannstrom I.O."/>
            <person name="Guillou S."/>
            <person name="Cros-Aarteil S."/>
            <person name="Calhoun S."/>
            <person name="Haridas S."/>
            <person name="Kuo A."/>
            <person name="Mondo S."/>
            <person name="Pangilinan J."/>
            <person name="Riley R."/>
            <person name="LaButti K."/>
            <person name="Andreopoulos B."/>
            <person name="Lipzen A."/>
            <person name="Chen C."/>
            <person name="Yan M."/>
            <person name="Daum C."/>
            <person name="Ng V."/>
            <person name="Clum A."/>
            <person name="Steindorff A."/>
            <person name="Ohm R.A."/>
            <person name="Martin F."/>
            <person name="Silar P."/>
            <person name="Natvig D.O."/>
            <person name="Lalanne C."/>
            <person name="Gautier V."/>
            <person name="Ament-Velasquez S.L."/>
            <person name="Kruys A."/>
            <person name="Hutchinson M.I."/>
            <person name="Powell A.J."/>
            <person name="Barry K."/>
            <person name="Miller A.N."/>
            <person name="Grigoriev I.V."/>
            <person name="Debuchy R."/>
            <person name="Gladieux P."/>
            <person name="Hiltunen Thoren M."/>
            <person name="Johannesson H."/>
        </authorList>
    </citation>
    <scope>NUCLEOTIDE SEQUENCE</scope>
    <source>
        <strain evidence="4">CBS 232.78</strain>
    </source>
</reference>
<reference evidence="4" key="2">
    <citation type="submission" date="2023-06" db="EMBL/GenBank/DDBJ databases">
        <authorList>
            <consortium name="Lawrence Berkeley National Laboratory"/>
            <person name="Haridas S."/>
            <person name="Hensen N."/>
            <person name="Bonometti L."/>
            <person name="Westerberg I."/>
            <person name="Brannstrom I.O."/>
            <person name="Guillou S."/>
            <person name="Cros-Aarteil S."/>
            <person name="Calhoun S."/>
            <person name="Kuo A."/>
            <person name="Mondo S."/>
            <person name="Pangilinan J."/>
            <person name="Riley R."/>
            <person name="LaButti K."/>
            <person name="Andreopoulos B."/>
            <person name="Lipzen A."/>
            <person name="Chen C."/>
            <person name="Yanf M."/>
            <person name="Daum C."/>
            <person name="Ng V."/>
            <person name="Clum A."/>
            <person name="Steindorff A."/>
            <person name="Ohm R."/>
            <person name="Martin F."/>
            <person name="Silar P."/>
            <person name="Natvig D."/>
            <person name="Lalanne C."/>
            <person name="Gautier V."/>
            <person name="Ament-velasquez S.L."/>
            <person name="Kruys A."/>
            <person name="Hutchinson M.I."/>
            <person name="Powell A.J."/>
            <person name="Barry K."/>
            <person name="Miller A.N."/>
            <person name="Grigoriev I.V."/>
            <person name="Debuchy R."/>
            <person name="Gladieux P."/>
            <person name="Thoren M.H."/>
            <person name="Johannesson H."/>
        </authorList>
    </citation>
    <scope>NUCLEOTIDE SEQUENCE</scope>
    <source>
        <strain evidence="4">CBS 232.78</strain>
    </source>
</reference>
<name>A0AAE0NP73_9PEZI</name>
<organism evidence="4 5">
    <name type="scientific">Podospora didyma</name>
    <dbReference type="NCBI Taxonomy" id="330526"/>
    <lineage>
        <taxon>Eukaryota</taxon>
        <taxon>Fungi</taxon>
        <taxon>Dikarya</taxon>
        <taxon>Ascomycota</taxon>
        <taxon>Pezizomycotina</taxon>
        <taxon>Sordariomycetes</taxon>
        <taxon>Sordariomycetidae</taxon>
        <taxon>Sordariales</taxon>
        <taxon>Podosporaceae</taxon>
        <taxon>Podospora</taxon>
    </lineage>
</organism>
<dbReference type="InterPro" id="IPR036378">
    <property type="entry name" value="FAS1_dom_sf"/>
</dbReference>